<evidence type="ECO:0000313" key="3">
    <source>
        <dbReference type="Proteomes" id="UP000196084"/>
    </source>
</evidence>
<dbReference type="Proteomes" id="UP000196084">
    <property type="component" value="Unassembled WGS sequence"/>
</dbReference>
<feature type="transmembrane region" description="Helical" evidence="1">
    <location>
        <begin position="198"/>
        <end position="222"/>
    </location>
</feature>
<dbReference type="InterPro" id="IPR025098">
    <property type="entry name" value="DUF4013"/>
</dbReference>
<dbReference type="Pfam" id="PF13197">
    <property type="entry name" value="DUF4013"/>
    <property type="match status" value="1"/>
</dbReference>
<feature type="transmembrane region" description="Helical" evidence="1">
    <location>
        <begin position="120"/>
        <end position="151"/>
    </location>
</feature>
<sequence length="255" mass="26194">MQSATAVLSYPTRGPGLERMLIGSLLVLGSVFVIPALVLAGYCIRILESTLAGHDEPPALEGRDWSEWRTLSRTGLEATAVAATYLFVPLAVGAGVALGATAAGYYGLLVLAPLVGGHETLIWGLSLLAALFAALLALALIGSILAIYYVLPAALAVYAHTGTVRTAFDRSALWPIVSSLEYAVGMGILQLIPIAIPIAVLGCLLSVVGIVALPAIPFYAALVASRVLGAAVSARDTDAASSRAAYTQSAAHVAE</sequence>
<dbReference type="OrthoDB" id="107590at2157"/>
<organism evidence="2 3">
    <name type="scientific">Natronolimnobius baerhuensis</name>
    <dbReference type="NCBI Taxonomy" id="253108"/>
    <lineage>
        <taxon>Archaea</taxon>
        <taxon>Methanobacteriati</taxon>
        <taxon>Methanobacteriota</taxon>
        <taxon>Stenosarchaea group</taxon>
        <taxon>Halobacteria</taxon>
        <taxon>Halobacteriales</taxon>
        <taxon>Natrialbaceae</taxon>
        <taxon>Natronolimnobius</taxon>
    </lineage>
</organism>
<feature type="transmembrane region" description="Helical" evidence="1">
    <location>
        <begin position="20"/>
        <end position="44"/>
    </location>
</feature>
<proteinExistence type="predicted"/>
<dbReference type="RefSeq" id="WP_087714627.1">
    <property type="nucleotide sequence ID" value="NZ_MWPH01000002.1"/>
</dbReference>
<reference evidence="2 3" key="1">
    <citation type="submission" date="2017-02" db="EMBL/GenBank/DDBJ databases">
        <title>Natronthermophilus aegyptiacus gen. nov.,sp. nov., an aerobic, extremely halophilic alkalithermophilic archaeon isolated from the athalassohaline Wadi An Natrun, Egypt.</title>
        <authorList>
            <person name="Zhao B."/>
        </authorList>
    </citation>
    <scope>NUCLEOTIDE SEQUENCE [LARGE SCALE GENOMIC DNA]</scope>
    <source>
        <strain evidence="2 3">CGMCC 1.3597</strain>
    </source>
</reference>
<keyword evidence="1" id="KW-0472">Membrane</keyword>
<keyword evidence="1" id="KW-1133">Transmembrane helix</keyword>
<gene>
    <name evidence="2" type="ORF">B2G88_09455</name>
</gene>
<name>A0A202E8L8_9EURY</name>
<comment type="caution">
    <text evidence="2">The sequence shown here is derived from an EMBL/GenBank/DDBJ whole genome shotgun (WGS) entry which is preliminary data.</text>
</comment>
<evidence type="ECO:0008006" key="4">
    <source>
        <dbReference type="Google" id="ProtNLM"/>
    </source>
</evidence>
<feature type="transmembrane region" description="Helical" evidence="1">
    <location>
        <begin position="82"/>
        <end position="108"/>
    </location>
</feature>
<protein>
    <recommendedName>
        <fullName evidence="4">DUF4013 domain-containing protein</fullName>
    </recommendedName>
</protein>
<evidence type="ECO:0000256" key="1">
    <source>
        <dbReference type="SAM" id="Phobius"/>
    </source>
</evidence>
<accession>A0A202E8L8</accession>
<keyword evidence="3" id="KW-1185">Reference proteome</keyword>
<keyword evidence="1" id="KW-0812">Transmembrane</keyword>
<evidence type="ECO:0000313" key="2">
    <source>
        <dbReference type="EMBL" id="OVE84613.1"/>
    </source>
</evidence>
<dbReference type="EMBL" id="MWPH01000002">
    <property type="protein sequence ID" value="OVE84613.1"/>
    <property type="molecule type" value="Genomic_DNA"/>
</dbReference>
<feature type="transmembrane region" description="Helical" evidence="1">
    <location>
        <begin position="172"/>
        <end position="192"/>
    </location>
</feature>
<dbReference type="AlphaFoldDB" id="A0A202E8L8"/>